<dbReference type="PANTHER" id="PTHR23028:SF53">
    <property type="entry name" value="ACYL_TRANSF_3 DOMAIN-CONTAINING PROTEIN"/>
    <property type="match status" value="1"/>
</dbReference>
<accession>A0A5S4V555</accession>
<dbReference type="EMBL" id="VSSB01000001">
    <property type="protein sequence ID" value="TYL54267.1"/>
    <property type="molecule type" value="Genomic_DNA"/>
</dbReference>
<feature type="transmembrane region" description="Helical" evidence="1">
    <location>
        <begin position="330"/>
        <end position="351"/>
    </location>
</feature>
<dbReference type="Pfam" id="PF01757">
    <property type="entry name" value="Acyl_transf_3"/>
    <property type="match status" value="1"/>
</dbReference>
<evidence type="ECO:0000259" key="2">
    <source>
        <dbReference type="Pfam" id="PF01757"/>
    </source>
</evidence>
<keyword evidence="3" id="KW-0012">Acyltransferase</keyword>
<reference evidence="3 4" key="1">
    <citation type="submission" date="2019-08" db="EMBL/GenBank/DDBJ databases">
        <authorList>
            <person name="Hu J."/>
        </authorList>
    </citation>
    <scope>NUCLEOTIDE SEQUENCE [LARGE SCALE GENOMIC DNA]</scope>
    <source>
        <strain evidence="3 4">NEAU-184</strain>
    </source>
</reference>
<feature type="transmembrane region" description="Helical" evidence="1">
    <location>
        <begin position="372"/>
        <end position="395"/>
    </location>
</feature>
<evidence type="ECO:0000313" key="4">
    <source>
        <dbReference type="Proteomes" id="UP000325243"/>
    </source>
</evidence>
<feature type="transmembrane region" description="Helical" evidence="1">
    <location>
        <begin position="178"/>
        <end position="201"/>
    </location>
</feature>
<dbReference type="GO" id="GO:0016747">
    <property type="term" value="F:acyltransferase activity, transferring groups other than amino-acyl groups"/>
    <property type="evidence" value="ECO:0007669"/>
    <property type="project" value="InterPro"/>
</dbReference>
<dbReference type="PANTHER" id="PTHR23028">
    <property type="entry name" value="ACETYLTRANSFERASE"/>
    <property type="match status" value="1"/>
</dbReference>
<protein>
    <submittedName>
        <fullName evidence="3">Acyltransferase</fullName>
    </submittedName>
</protein>
<dbReference type="GO" id="GO:0016020">
    <property type="term" value="C:membrane"/>
    <property type="evidence" value="ECO:0007669"/>
    <property type="project" value="TreeGrafter"/>
</dbReference>
<feature type="transmembrane region" description="Helical" evidence="1">
    <location>
        <begin position="304"/>
        <end position="324"/>
    </location>
</feature>
<dbReference type="InterPro" id="IPR002656">
    <property type="entry name" value="Acyl_transf_3_dom"/>
</dbReference>
<gene>
    <name evidence="3" type="ORF">FYC51_11935</name>
</gene>
<feature type="transmembrane region" description="Helical" evidence="1">
    <location>
        <begin position="241"/>
        <end position="257"/>
    </location>
</feature>
<organism evidence="3 4">
    <name type="scientific">Agromyces mariniharenae</name>
    <dbReference type="NCBI Taxonomy" id="2604423"/>
    <lineage>
        <taxon>Bacteria</taxon>
        <taxon>Bacillati</taxon>
        <taxon>Actinomycetota</taxon>
        <taxon>Actinomycetes</taxon>
        <taxon>Micrococcales</taxon>
        <taxon>Microbacteriaceae</taxon>
        <taxon>Agromyces</taxon>
    </lineage>
</organism>
<keyword evidence="1" id="KW-1133">Transmembrane helix</keyword>
<feature type="transmembrane region" description="Helical" evidence="1">
    <location>
        <begin position="207"/>
        <end position="229"/>
    </location>
</feature>
<feature type="transmembrane region" description="Helical" evidence="1">
    <location>
        <begin position="154"/>
        <end position="171"/>
    </location>
</feature>
<feature type="transmembrane region" description="Helical" evidence="1">
    <location>
        <begin position="82"/>
        <end position="102"/>
    </location>
</feature>
<keyword evidence="4" id="KW-1185">Reference proteome</keyword>
<dbReference type="GO" id="GO:0009103">
    <property type="term" value="P:lipopolysaccharide biosynthetic process"/>
    <property type="evidence" value="ECO:0007669"/>
    <property type="project" value="TreeGrafter"/>
</dbReference>
<dbReference type="AlphaFoldDB" id="A0A5S4V555"/>
<keyword evidence="3" id="KW-0808">Transferase</keyword>
<name>A0A5S4V555_9MICO</name>
<evidence type="ECO:0000256" key="1">
    <source>
        <dbReference type="SAM" id="Phobius"/>
    </source>
</evidence>
<sequence length="410" mass="44987">MSSSSATVPRASVRPEIQALRAVAIGCVVLYHFWPAVLPAGFVGVDVFFVVSGFLITGLLLRDAERFGRVRLREFYVRRIRRILPAVLVVLSACAIATLLFVPRIEWRPYLQQVLSSALYVQNWHLARDSQIPRRADLESTPVQHFWSLSVEEQFYLLWPLLIIAALWLAVRLGRRRLAIVAVVLGVATVASFVHGVALTAQDHNLAYFSTLSRAWEFGVGGLLALAPVIAGERLRRTRALAAWLGLAAIAAAALTFTDHALFPGVIALVPVLGTAAVIWAGMPRAALSLSPVAALRPVQWFGDISYSLYLWHWPIIMFTPFILGRPSEAPVMVLLLVLSIVVAAASKRWIEDPFRRAAPRERLRMPRARRIGVASAAALAAVVLLTSGVAGYTVEKPNAQLCRNSDDGD</sequence>
<proteinExistence type="predicted"/>
<dbReference type="Proteomes" id="UP000325243">
    <property type="component" value="Unassembled WGS sequence"/>
</dbReference>
<feature type="transmembrane region" description="Helical" evidence="1">
    <location>
        <begin position="263"/>
        <end position="283"/>
    </location>
</feature>
<dbReference type="InterPro" id="IPR050879">
    <property type="entry name" value="Acyltransferase_3"/>
</dbReference>
<evidence type="ECO:0000313" key="3">
    <source>
        <dbReference type="EMBL" id="TYL54267.1"/>
    </source>
</evidence>
<feature type="transmembrane region" description="Helical" evidence="1">
    <location>
        <begin position="40"/>
        <end position="61"/>
    </location>
</feature>
<keyword evidence="1" id="KW-0812">Transmembrane</keyword>
<feature type="domain" description="Acyltransferase 3" evidence="2">
    <location>
        <begin position="16"/>
        <end position="345"/>
    </location>
</feature>
<keyword evidence="1" id="KW-0472">Membrane</keyword>
<dbReference type="RefSeq" id="WP_148733797.1">
    <property type="nucleotide sequence ID" value="NZ_VSSB01000001.1"/>
</dbReference>
<comment type="caution">
    <text evidence="3">The sequence shown here is derived from an EMBL/GenBank/DDBJ whole genome shotgun (WGS) entry which is preliminary data.</text>
</comment>